<dbReference type="EMBL" id="JBITYG010000002">
    <property type="protein sequence ID" value="MFI9100986.1"/>
    <property type="molecule type" value="Genomic_DNA"/>
</dbReference>
<dbReference type="RefSeq" id="WP_399646873.1">
    <property type="nucleotide sequence ID" value="NZ_JBITYG010000002.1"/>
</dbReference>
<proteinExistence type="predicted"/>
<accession>A0ABW8C3H4</accession>
<protein>
    <submittedName>
        <fullName evidence="1">Uncharacterized protein</fullName>
    </submittedName>
</protein>
<evidence type="ECO:0000313" key="2">
    <source>
        <dbReference type="Proteomes" id="UP001614394"/>
    </source>
</evidence>
<reference evidence="1 2" key="1">
    <citation type="submission" date="2024-10" db="EMBL/GenBank/DDBJ databases">
        <title>The Natural Products Discovery Center: Release of the First 8490 Sequenced Strains for Exploring Actinobacteria Biosynthetic Diversity.</title>
        <authorList>
            <person name="Kalkreuter E."/>
            <person name="Kautsar S.A."/>
            <person name="Yang D."/>
            <person name="Bader C.D."/>
            <person name="Teijaro C.N."/>
            <person name="Fluegel L."/>
            <person name="Davis C.M."/>
            <person name="Simpson J.R."/>
            <person name="Lauterbach L."/>
            <person name="Steele A.D."/>
            <person name="Gui C."/>
            <person name="Meng S."/>
            <person name="Li G."/>
            <person name="Viehrig K."/>
            <person name="Ye F."/>
            <person name="Su P."/>
            <person name="Kiefer A.F."/>
            <person name="Nichols A."/>
            <person name="Cepeda A.J."/>
            <person name="Yan W."/>
            <person name="Fan B."/>
            <person name="Jiang Y."/>
            <person name="Adhikari A."/>
            <person name="Zheng C.-J."/>
            <person name="Schuster L."/>
            <person name="Cowan T.M."/>
            <person name="Smanski M.J."/>
            <person name="Chevrette M.G."/>
            <person name="De Carvalho L.P.S."/>
            <person name="Shen B."/>
        </authorList>
    </citation>
    <scope>NUCLEOTIDE SEQUENCE [LARGE SCALE GENOMIC DNA]</scope>
    <source>
        <strain evidence="1 2">NPDC053399</strain>
    </source>
</reference>
<sequence>MVWVPDLAQVRAERWPALSMEAPDLQARAVYCFPLGLGAIRVGVLTAVRRIPGPMSAQRKTSWTVVFV</sequence>
<organism evidence="1 2">
    <name type="scientific">Streptomyces fildesensis</name>
    <dbReference type="NCBI Taxonomy" id="375757"/>
    <lineage>
        <taxon>Bacteria</taxon>
        <taxon>Bacillati</taxon>
        <taxon>Actinomycetota</taxon>
        <taxon>Actinomycetes</taxon>
        <taxon>Kitasatosporales</taxon>
        <taxon>Streptomycetaceae</taxon>
        <taxon>Streptomyces</taxon>
    </lineage>
</organism>
<comment type="caution">
    <text evidence="1">The sequence shown here is derived from an EMBL/GenBank/DDBJ whole genome shotgun (WGS) entry which is preliminary data.</text>
</comment>
<gene>
    <name evidence="1" type="ORF">ACIGXA_10705</name>
</gene>
<name>A0ABW8C3H4_9ACTN</name>
<keyword evidence="2" id="KW-1185">Reference proteome</keyword>
<dbReference type="Proteomes" id="UP001614394">
    <property type="component" value="Unassembled WGS sequence"/>
</dbReference>
<evidence type="ECO:0000313" key="1">
    <source>
        <dbReference type="EMBL" id="MFI9100986.1"/>
    </source>
</evidence>